<dbReference type="Proteomes" id="UP000823775">
    <property type="component" value="Unassembled WGS sequence"/>
</dbReference>
<feature type="compositionally biased region" description="Low complexity" evidence="1">
    <location>
        <begin position="35"/>
        <end position="49"/>
    </location>
</feature>
<keyword evidence="3" id="KW-1185">Reference proteome</keyword>
<gene>
    <name evidence="2" type="ORF">HAX54_031819</name>
</gene>
<protein>
    <submittedName>
        <fullName evidence="2">Uncharacterized protein</fullName>
    </submittedName>
</protein>
<evidence type="ECO:0000313" key="3">
    <source>
        <dbReference type="Proteomes" id="UP000823775"/>
    </source>
</evidence>
<feature type="non-terminal residue" evidence="2">
    <location>
        <position position="1"/>
    </location>
</feature>
<name>A0ABS8VC84_DATST</name>
<accession>A0ABS8VC84</accession>
<feature type="non-terminal residue" evidence="2">
    <location>
        <position position="87"/>
    </location>
</feature>
<comment type="caution">
    <text evidence="2">The sequence shown here is derived from an EMBL/GenBank/DDBJ whole genome shotgun (WGS) entry which is preliminary data.</text>
</comment>
<dbReference type="EMBL" id="JACEIK010004032">
    <property type="protein sequence ID" value="MCD9643927.1"/>
    <property type="molecule type" value="Genomic_DNA"/>
</dbReference>
<feature type="region of interest" description="Disordered" evidence="1">
    <location>
        <begin position="34"/>
        <end position="63"/>
    </location>
</feature>
<evidence type="ECO:0000256" key="1">
    <source>
        <dbReference type="SAM" id="MobiDB-lite"/>
    </source>
</evidence>
<proteinExistence type="predicted"/>
<sequence length="87" mass="9401">DLQMNAGLDHLEWSEPHAGRPARTIFRGIWSKNRPAPTLSSPSSDLSPAVYSGPRHVGRNPVRGPSLLDSLHQVIANNQLLSLGVKG</sequence>
<organism evidence="2 3">
    <name type="scientific">Datura stramonium</name>
    <name type="common">Jimsonweed</name>
    <name type="synonym">Common thornapple</name>
    <dbReference type="NCBI Taxonomy" id="4076"/>
    <lineage>
        <taxon>Eukaryota</taxon>
        <taxon>Viridiplantae</taxon>
        <taxon>Streptophyta</taxon>
        <taxon>Embryophyta</taxon>
        <taxon>Tracheophyta</taxon>
        <taxon>Spermatophyta</taxon>
        <taxon>Magnoliopsida</taxon>
        <taxon>eudicotyledons</taxon>
        <taxon>Gunneridae</taxon>
        <taxon>Pentapetalae</taxon>
        <taxon>asterids</taxon>
        <taxon>lamiids</taxon>
        <taxon>Solanales</taxon>
        <taxon>Solanaceae</taxon>
        <taxon>Solanoideae</taxon>
        <taxon>Datureae</taxon>
        <taxon>Datura</taxon>
    </lineage>
</organism>
<evidence type="ECO:0000313" key="2">
    <source>
        <dbReference type="EMBL" id="MCD9643927.1"/>
    </source>
</evidence>
<reference evidence="2 3" key="1">
    <citation type="journal article" date="2021" name="BMC Genomics">
        <title>Datura genome reveals duplications of psychoactive alkaloid biosynthetic genes and high mutation rate following tissue culture.</title>
        <authorList>
            <person name="Rajewski A."/>
            <person name="Carter-House D."/>
            <person name="Stajich J."/>
            <person name="Litt A."/>
        </authorList>
    </citation>
    <scope>NUCLEOTIDE SEQUENCE [LARGE SCALE GENOMIC DNA]</scope>
    <source>
        <strain evidence="2">AR-01</strain>
    </source>
</reference>